<feature type="compositionally biased region" description="Basic and acidic residues" evidence="2">
    <location>
        <begin position="57"/>
        <end position="81"/>
    </location>
</feature>
<proteinExistence type="predicted"/>
<evidence type="ECO:0000256" key="2">
    <source>
        <dbReference type="SAM" id="MobiDB-lite"/>
    </source>
</evidence>
<protein>
    <submittedName>
        <fullName evidence="3">Uncharacterized protein</fullName>
    </submittedName>
</protein>
<feature type="coiled-coil region" evidence="1">
    <location>
        <begin position="86"/>
        <end position="127"/>
    </location>
</feature>
<organism evidence="3">
    <name type="scientific">marine sediment metagenome</name>
    <dbReference type="NCBI Taxonomy" id="412755"/>
    <lineage>
        <taxon>unclassified sequences</taxon>
        <taxon>metagenomes</taxon>
        <taxon>ecological metagenomes</taxon>
    </lineage>
</organism>
<feature type="region of interest" description="Disordered" evidence="2">
    <location>
        <begin position="173"/>
        <end position="195"/>
    </location>
</feature>
<feature type="region of interest" description="Disordered" evidence="2">
    <location>
        <begin position="1"/>
        <end position="81"/>
    </location>
</feature>
<evidence type="ECO:0000313" key="3">
    <source>
        <dbReference type="EMBL" id="KKL15854.1"/>
    </source>
</evidence>
<dbReference type="EMBL" id="LAZR01039900">
    <property type="protein sequence ID" value="KKL15854.1"/>
    <property type="molecule type" value="Genomic_DNA"/>
</dbReference>
<reference evidence="3" key="1">
    <citation type="journal article" date="2015" name="Nature">
        <title>Complex archaea that bridge the gap between prokaryotes and eukaryotes.</title>
        <authorList>
            <person name="Spang A."/>
            <person name="Saw J.H."/>
            <person name="Jorgensen S.L."/>
            <person name="Zaremba-Niedzwiedzka K."/>
            <person name="Martijn J."/>
            <person name="Lind A.E."/>
            <person name="van Eijk R."/>
            <person name="Schleper C."/>
            <person name="Guy L."/>
            <person name="Ettema T.J."/>
        </authorList>
    </citation>
    <scope>NUCLEOTIDE SEQUENCE</scope>
</reference>
<comment type="caution">
    <text evidence="3">The sequence shown here is derived from an EMBL/GenBank/DDBJ whole genome shotgun (WGS) entry which is preliminary data.</text>
</comment>
<sequence>MSVAENPSGAEQAQAGQLTPPNDPLKSQFGGQVSSEAKSQADIDLAVRQTESRLGQKYREEKRTSQVKQDDRELSALKENPDAYDAAKVRQEAKRAEEAATIALAEAQDAEQRANDALANARQIESTAKANELAQKNNIDLTQLLNLSDGKIDKMEALATILPKVNPATPDTTTTINPVGVTTLNPDTNESVGGGSLSLETLVQKDTRGMNPTELAEHRKALAAQSKGLAMR</sequence>
<dbReference type="AlphaFoldDB" id="A0A0F9B1R3"/>
<feature type="compositionally biased region" description="Low complexity" evidence="2">
    <location>
        <begin position="173"/>
        <end position="183"/>
    </location>
</feature>
<accession>A0A0F9B1R3</accession>
<feature type="compositionally biased region" description="Polar residues" evidence="2">
    <location>
        <begin position="29"/>
        <end position="38"/>
    </location>
</feature>
<keyword evidence="1" id="KW-0175">Coiled coil</keyword>
<name>A0A0F9B1R3_9ZZZZ</name>
<feature type="compositionally biased region" description="Polar residues" evidence="2">
    <location>
        <begin position="9"/>
        <end position="20"/>
    </location>
</feature>
<evidence type="ECO:0000256" key="1">
    <source>
        <dbReference type="SAM" id="Coils"/>
    </source>
</evidence>
<gene>
    <name evidence="3" type="ORF">LCGC14_2501420</name>
</gene>